<organism evidence="2 3">
    <name type="scientific">Donghicola tyrosinivorans</name>
    <dbReference type="NCBI Taxonomy" id="1652492"/>
    <lineage>
        <taxon>Bacteria</taxon>
        <taxon>Pseudomonadati</taxon>
        <taxon>Pseudomonadota</taxon>
        <taxon>Alphaproteobacteria</taxon>
        <taxon>Rhodobacterales</taxon>
        <taxon>Roseobacteraceae</taxon>
        <taxon>Donghicola</taxon>
    </lineage>
</organism>
<reference evidence="2 3" key="1">
    <citation type="submission" date="2018-03" db="EMBL/GenBank/DDBJ databases">
        <title>Genomic Encyclopedia of Archaeal and Bacterial Type Strains, Phase II (KMG-II): from individual species to whole genera.</title>
        <authorList>
            <person name="Goeker M."/>
        </authorList>
    </citation>
    <scope>NUCLEOTIDE SEQUENCE [LARGE SCALE GENOMIC DNA]</scope>
    <source>
        <strain evidence="2 3">DSM 100212</strain>
    </source>
</reference>
<keyword evidence="2" id="KW-0378">Hydrolase</keyword>
<dbReference type="Pfam" id="PF03372">
    <property type="entry name" value="Exo_endo_phos"/>
    <property type="match status" value="1"/>
</dbReference>
<dbReference type="GO" id="GO:0004527">
    <property type="term" value="F:exonuclease activity"/>
    <property type="evidence" value="ECO:0007669"/>
    <property type="project" value="UniProtKB-KW"/>
</dbReference>
<protein>
    <submittedName>
        <fullName evidence="2">Endonuclease/exonuclease/phosphatase family metal-dependent hydrolase</fullName>
    </submittedName>
</protein>
<dbReference type="InterPro" id="IPR005135">
    <property type="entry name" value="Endo/exonuclease/phosphatase"/>
</dbReference>
<comment type="caution">
    <text evidence="2">The sequence shown here is derived from an EMBL/GenBank/DDBJ whole genome shotgun (WGS) entry which is preliminary data.</text>
</comment>
<dbReference type="EMBL" id="PVTQ01000009">
    <property type="protein sequence ID" value="PRY87749.1"/>
    <property type="molecule type" value="Genomic_DNA"/>
</dbReference>
<evidence type="ECO:0000259" key="1">
    <source>
        <dbReference type="Pfam" id="PF03372"/>
    </source>
</evidence>
<dbReference type="GO" id="GO:0004519">
    <property type="term" value="F:endonuclease activity"/>
    <property type="evidence" value="ECO:0007669"/>
    <property type="project" value="UniProtKB-KW"/>
</dbReference>
<accession>A0A2T0WM21</accession>
<keyword evidence="2" id="KW-0255">Endonuclease</keyword>
<dbReference type="Gene3D" id="3.60.10.10">
    <property type="entry name" value="Endonuclease/exonuclease/phosphatase"/>
    <property type="match status" value="1"/>
</dbReference>
<dbReference type="InterPro" id="IPR036691">
    <property type="entry name" value="Endo/exonu/phosph_ase_sf"/>
</dbReference>
<keyword evidence="3" id="KW-1185">Reference proteome</keyword>
<name>A0A2T0WM21_9RHOB</name>
<proteinExistence type="predicted"/>
<dbReference type="Proteomes" id="UP000238392">
    <property type="component" value="Unassembled WGS sequence"/>
</dbReference>
<dbReference type="RefSeq" id="WP_170108049.1">
    <property type="nucleotide sequence ID" value="NZ_PVTQ01000009.1"/>
</dbReference>
<dbReference type="SUPFAM" id="SSF56219">
    <property type="entry name" value="DNase I-like"/>
    <property type="match status" value="1"/>
</dbReference>
<evidence type="ECO:0000313" key="3">
    <source>
        <dbReference type="Proteomes" id="UP000238392"/>
    </source>
</evidence>
<dbReference type="AlphaFoldDB" id="A0A2T0WM21"/>
<keyword evidence="2" id="KW-0540">Nuclease</keyword>
<feature type="domain" description="Endonuclease/exonuclease/phosphatase" evidence="1">
    <location>
        <begin position="12"/>
        <end position="276"/>
    </location>
</feature>
<keyword evidence="2" id="KW-0269">Exonuclease</keyword>
<evidence type="ECO:0000313" key="2">
    <source>
        <dbReference type="EMBL" id="PRY87749.1"/>
    </source>
</evidence>
<sequence>MLRDILSGKAPDVLAAAQMIAASQADIIALQSLDFDAENRALTAFRDLIAERGRDYPYIFTAPPNAGFYTGIDLNGDGRLGPEDRQGYGRFHGQAGMAILSRFPLDTSGFTDLSGLIWADLPWATLPPMSDEARARQRLSTIGHWRIPIQLADGSLFHLLTLHASPPVFDGPEDRNGLRNGDEIRLIHNHLDTLGDAPFVILGDLNNDPTLGEGLKPPLHALLNDPRLTDAAAPFPTADWRDLGLPQMRVSYILPQRTLTVTARGHIPPPAGASRHSLIWADLTVPP</sequence>
<gene>
    <name evidence="2" type="ORF">CLV74_10970</name>
</gene>